<dbReference type="KEGG" id="aser:Asera_06510"/>
<dbReference type="InterPro" id="IPR002937">
    <property type="entry name" value="Amino_oxidase"/>
</dbReference>
<keyword evidence="3" id="KW-1185">Reference proteome</keyword>
<evidence type="ECO:0000259" key="1">
    <source>
        <dbReference type="Pfam" id="PF01593"/>
    </source>
</evidence>
<proteinExistence type="predicted"/>
<dbReference type="Proteomes" id="UP000680750">
    <property type="component" value="Chromosome"/>
</dbReference>
<dbReference type="InterPro" id="IPR050464">
    <property type="entry name" value="Zeta_carotene_desat/Oxidored"/>
</dbReference>
<dbReference type="SUPFAM" id="SSF51905">
    <property type="entry name" value="FAD/NAD(P)-binding domain"/>
    <property type="match status" value="1"/>
</dbReference>
<dbReference type="EMBL" id="AP023354">
    <property type="protein sequence ID" value="BCJ26543.1"/>
    <property type="molecule type" value="Genomic_DNA"/>
</dbReference>
<protein>
    <recommendedName>
        <fullName evidence="1">Amine oxidase domain-containing protein</fullName>
    </recommendedName>
</protein>
<dbReference type="Gene3D" id="3.50.50.60">
    <property type="entry name" value="FAD/NAD(P)-binding domain"/>
    <property type="match status" value="1"/>
</dbReference>
<dbReference type="Gene3D" id="1.10.3110.10">
    <property type="entry name" value="protoporphyrinogen ix oxidase, domain 3"/>
    <property type="match status" value="1"/>
</dbReference>
<dbReference type="PANTHER" id="PTHR42923">
    <property type="entry name" value="PROTOPORPHYRINOGEN OXIDASE"/>
    <property type="match status" value="1"/>
</dbReference>
<reference evidence="2" key="1">
    <citation type="submission" date="2020-08" db="EMBL/GenBank/DDBJ databases">
        <title>Whole genome shotgun sequence of Actinocatenispora sera NBRC 101916.</title>
        <authorList>
            <person name="Komaki H."/>
            <person name="Tamura T."/>
        </authorList>
    </citation>
    <scope>NUCLEOTIDE SEQUENCE</scope>
    <source>
        <strain evidence="2">NBRC 101916</strain>
    </source>
</reference>
<evidence type="ECO:0000313" key="2">
    <source>
        <dbReference type="EMBL" id="BCJ26543.1"/>
    </source>
</evidence>
<accession>A0A810KTI8</accession>
<dbReference type="RefSeq" id="WP_169745920.1">
    <property type="nucleotide sequence ID" value="NZ_AP023354.1"/>
</dbReference>
<dbReference type="Pfam" id="PF01593">
    <property type="entry name" value="Amino_oxidase"/>
    <property type="match status" value="1"/>
</dbReference>
<organism evidence="2 3">
    <name type="scientific">Actinocatenispora sera</name>
    <dbReference type="NCBI Taxonomy" id="390989"/>
    <lineage>
        <taxon>Bacteria</taxon>
        <taxon>Bacillati</taxon>
        <taxon>Actinomycetota</taxon>
        <taxon>Actinomycetes</taxon>
        <taxon>Micromonosporales</taxon>
        <taxon>Micromonosporaceae</taxon>
        <taxon>Actinocatenispora</taxon>
    </lineage>
</organism>
<dbReference type="InterPro" id="IPR036188">
    <property type="entry name" value="FAD/NAD-bd_sf"/>
</dbReference>
<dbReference type="PANTHER" id="PTHR42923:SF46">
    <property type="entry name" value="AMINE OXIDASE"/>
    <property type="match status" value="1"/>
</dbReference>
<sequence>MAVPRRVVVVGAGPAGLTAARALTTAGAAVTVLERDPRPGGRSGVAELRVDGQVWRFDRGAEFIASFYRSTRYLARQVGLGRRDLIRLAMDSRIVLDGRRHPLPTATAAMLRTPLLSAASRRRVAALGTRLAASAPRWGDLAAAADLDDEDAASWFTAHVGRDYADRILPATLDALMLSPAHRTSRAVALAQFAAAPGARLYCPRGGLGTLWESVAAALDVRYETTVVALRPDGDRVHVDTAGGDTLTADAVLLAGPPSLATTLLPADHPDRSLADDAAFSPAVLLHVALAAPAPVPHPVCPVGAGRHPLAGVEPLEIRGTGQVPDGRGGLAICASPQLGAELLDEPDRPIRSLLLAEAERLLGQPLGDILGWAVVRHRYGVPLFGVGWLRRLHARDAALRARTHRADRIHLAGDWLASPSLEGAVRSALHACANLLHTS</sequence>
<dbReference type="PRINTS" id="PR00419">
    <property type="entry name" value="ADXRDTASE"/>
</dbReference>
<feature type="domain" description="Amine oxidase" evidence="1">
    <location>
        <begin position="15"/>
        <end position="437"/>
    </location>
</feature>
<dbReference type="AlphaFoldDB" id="A0A810KTI8"/>
<evidence type="ECO:0000313" key="3">
    <source>
        <dbReference type="Proteomes" id="UP000680750"/>
    </source>
</evidence>
<dbReference type="Gene3D" id="3.90.660.20">
    <property type="entry name" value="Protoporphyrinogen oxidase, mitochondrial, domain 2"/>
    <property type="match status" value="1"/>
</dbReference>
<gene>
    <name evidence="2" type="ORF">Asera_06510</name>
</gene>
<dbReference type="GO" id="GO:0016491">
    <property type="term" value="F:oxidoreductase activity"/>
    <property type="evidence" value="ECO:0007669"/>
    <property type="project" value="InterPro"/>
</dbReference>
<name>A0A810KTI8_9ACTN</name>